<dbReference type="RefSeq" id="WP_115363154.1">
    <property type="nucleotide sequence ID" value="NZ_QDKL01000003.1"/>
</dbReference>
<name>A0ABY0ID58_9BACT</name>
<organism evidence="2 3">
    <name type="scientific">Halobacteriovorax vibrionivorans</name>
    <dbReference type="NCBI Taxonomy" id="2152716"/>
    <lineage>
        <taxon>Bacteria</taxon>
        <taxon>Pseudomonadati</taxon>
        <taxon>Bdellovibrionota</taxon>
        <taxon>Bacteriovoracia</taxon>
        <taxon>Bacteriovoracales</taxon>
        <taxon>Halobacteriovoraceae</taxon>
        <taxon>Halobacteriovorax</taxon>
    </lineage>
</organism>
<feature type="signal peptide" evidence="1">
    <location>
        <begin position="1"/>
        <end position="19"/>
    </location>
</feature>
<reference evidence="3" key="1">
    <citation type="journal article" date="2019" name="Int. J. Syst. Evol. Microbiol.">
        <title>Halobacteriovorax valvorus sp. nov., a novel prokaryotic predator isolated from coastal seawater of China.</title>
        <authorList>
            <person name="Chen M.-X."/>
        </authorList>
    </citation>
    <scope>NUCLEOTIDE SEQUENCE [LARGE SCALE GENOMIC DNA]</scope>
    <source>
        <strain evidence="3">BL9</strain>
    </source>
</reference>
<gene>
    <name evidence="2" type="ORF">DAY19_12990</name>
</gene>
<dbReference type="EMBL" id="QDKL01000003">
    <property type="protein sequence ID" value="RZF20894.1"/>
    <property type="molecule type" value="Genomic_DNA"/>
</dbReference>
<comment type="caution">
    <text evidence="2">The sequence shown here is derived from an EMBL/GenBank/DDBJ whole genome shotgun (WGS) entry which is preliminary data.</text>
</comment>
<accession>A0ABY0ID58</accession>
<evidence type="ECO:0000256" key="1">
    <source>
        <dbReference type="SAM" id="SignalP"/>
    </source>
</evidence>
<keyword evidence="1" id="KW-0732">Signal</keyword>
<keyword evidence="3" id="KW-1185">Reference proteome</keyword>
<sequence length="165" mass="18621">MKLLIQLSIVAFIATKLMAAPVKLVHITNDEDKSYYHLGINVDDETLEVESLYKNEFDQNGKVISTQTYTLQQLLKGVTLVERSDRQVVKIKASNLNPSDGADITIDTLYSGINGERKHYDASVERVGSDWKFNFESRASSKLHFVSNKKFLIGTIGIKDIKRVK</sequence>
<feature type="chain" id="PRO_5045816910" evidence="1">
    <location>
        <begin position="20"/>
        <end position="165"/>
    </location>
</feature>
<dbReference type="Proteomes" id="UP000443582">
    <property type="component" value="Unassembled WGS sequence"/>
</dbReference>
<proteinExistence type="predicted"/>
<evidence type="ECO:0000313" key="3">
    <source>
        <dbReference type="Proteomes" id="UP000443582"/>
    </source>
</evidence>
<protein>
    <submittedName>
        <fullName evidence="2">Uncharacterized protein</fullName>
    </submittedName>
</protein>
<evidence type="ECO:0000313" key="2">
    <source>
        <dbReference type="EMBL" id="RZF20894.1"/>
    </source>
</evidence>